<sequence>MVSPAEFQTRAGWSPVWWEVELWRGASWQWSATLHGCEPGTVQGGVLALDGKTFPIMGDDQVISVSLTPEQVDTITPGAVAELYVDIKDAGRVLWLRGKVTVGDNQ</sequence>
<dbReference type="EMBL" id="BK016186">
    <property type="protein sequence ID" value="DAG01119.1"/>
    <property type="molecule type" value="Genomic_DNA"/>
</dbReference>
<protein>
    <submittedName>
        <fullName evidence="1">Uncharacterized protein</fullName>
    </submittedName>
</protein>
<evidence type="ECO:0000313" key="1">
    <source>
        <dbReference type="EMBL" id="DAG01119.1"/>
    </source>
</evidence>
<proteinExistence type="predicted"/>
<organism evidence="1">
    <name type="scientific">Siphoviridae sp. ct6YY1</name>
    <dbReference type="NCBI Taxonomy" id="2825343"/>
    <lineage>
        <taxon>Viruses</taxon>
        <taxon>Duplodnaviria</taxon>
        <taxon>Heunggongvirae</taxon>
        <taxon>Uroviricota</taxon>
        <taxon>Caudoviricetes</taxon>
    </lineage>
</organism>
<name>A0A8S5V3C2_9CAUD</name>
<accession>A0A8S5V3C2</accession>
<reference evidence="1" key="1">
    <citation type="journal article" date="2021" name="Proc. Natl. Acad. Sci. U.S.A.">
        <title>A Catalog of Tens of Thousands of Viruses from Human Metagenomes Reveals Hidden Associations with Chronic Diseases.</title>
        <authorList>
            <person name="Tisza M.J."/>
            <person name="Buck C.B."/>
        </authorList>
    </citation>
    <scope>NUCLEOTIDE SEQUENCE</scope>
    <source>
        <strain evidence="1">Ct6YY1</strain>
    </source>
</reference>